<name>A0A7R7XXB0_9EURO</name>
<dbReference type="KEGG" id="apuu:APUU_70732S"/>
<evidence type="ECO:0000313" key="3">
    <source>
        <dbReference type="Proteomes" id="UP000654913"/>
    </source>
</evidence>
<dbReference type="GeneID" id="64979159"/>
<reference evidence="2" key="1">
    <citation type="submission" date="2021-01" db="EMBL/GenBank/DDBJ databases">
        <authorList>
            <consortium name="Aspergillus puulaauensis MK2 genome sequencing consortium"/>
            <person name="Kazuki M."/>
            <person name="Futagami T."/>
        </authorList>
    </citation>
    <scope>NUCLEOTIDE SEQUENCE</scope>
    <source>
        <strain evidence="2">MK2</strain>
    </source>
</reference>
<evidence type="ECO:0000313" key="2">
    <source>
        <dbReference type="EMBL" id="BCS29162.1"/>
    </source>
</evidence>
<gene>
    <name evidence="2" type="ORF">APUU_70732S</name>
</gene>
<keyword evidence="3" id="KW-1185">Reference proteome</keyword>
<dbReference type="OrthoDB" id="4227165at2759"/>
<accession>A0A7R7XXB0</accession>
<protein>
    <submittedName>
        <fullName evidence="2">Uncharacterized protein</fullName>
    </submittedName>
</protein>
<organism evidence="2 3">
    <name type="scientific">Aspergillus puulaauensis</name>
    <dbReference type="NCBI Taxonomy" id="1220207"/>
    <lineage>
        <taxon>Eukaryota</taxon>
        <taxon>Fungi</taxon>
        <taxon>Dikarya</taxon>
        <taxon>Ascomycota</taxon>
        <taxon>Pezizomycotina</taxon>
        <taxon>Eurotiomycetes</taxon>
        <taxon>Eurotiomycetidae</taxon>
        <taxon>Eurotiales</taxon>
        <taxon>Aspergillaceae</taxon>
        <taxon>Aspergillus</taxon>
    </lineage>
</organism>
<feature type="compositionally biased region" description="Acidic residues" evidence="1">
    <location>
        <begin position="128"/>
        <end position="137"/>
    </location>
</feature>
<sequence length="242" mass="27471">MPDQPRVILEKSRTVRRRYQRSNQRFQFTATQIARIEREQDRERRAQKLRDKEKRRIQEKKKKAEKEAKAREERIRSGIPDPNAPSVPASQPLLFNFIKKTPSVQPESQDSKEEQVHTDSGSGSDTEVATEFEDEDLSLEDEELDCMFMALGEAEVSADANTEGTGLKDKGKDDDEFSECSAFYDEDIIKEPVSVLEEQVSVTTVLSGDSFQDDTAILLEEFAPEFDPGASFDQELAQLDAT</sequence>
<feature type="region of interest" description="Disordered" evidence="1">
    <location>
        <begin position="157"/>
        <end position="176"/>
    </location>
</feature>
<dbReference type="AlphaFoldDB" id="A0A7R7XXB0"/>
<dbReference type="Proteomes" id="UP000654913">
    <property type="component" value="Chromosome 7"/>
</dbReference>
<feature type="compositionally biased region" description="Polar residues" evidence="1">
    <location>
        <begin position="118"/>
        <end position="127"/>
    </location>
</feature>
<dbReference type="RefSeq" id="XP_041561348.1">
    <property type="nucleotide sequence ID" value="XM_041695637.1"/>
</dbReference>
<feature type="compositionally biased region" description="Basic and acidic residues" evidence="1">
    <location>
        <begin position="39"/>
        <end position="76"/>
    </location>
</feature>
<dbReference type="EMBL" id="AP024449">
    <property type="protein sequence ID" value="BCS29162.1"/>
    <property type="molecule type" value="Genomic_DNA"/>
</dbReference>
<feature type="region of interest" description="Disordered" evidence="1">
    <location>
        <begin position="39"/>
        <end position="137"/>
    </location>
</feature>
<reference evidence="2" key="2">
    <citation type="submission" date="2021-02" db="EMBL/GenBank/DDBJ databases">
        <title>Aspergillus puulaauensis MK2 genome sequence.</title>
        <authorList>
            <person name="Futagami T."/>
            <person name="Mori K."/>
            <person name="Kadooka C."/>
            <person name="Tanaka T."/>
        </authorList>
    </citation>
    <scope>NUCLEOTIDE SEQUENCE</scope>
    <source>
        <strain evidence="2">MK2</strain>
    </source>
</reference>
<evidence type="ECO:0000256" key="1">
    <source>
        <dbReference type="SAM" id="MobiDB-lite"/>
    </source>
</evidence>
<proteinExistence type="predicted"/>